<evidence type="ECO:0000313" key="3">
    <source>
        <dbReference type="Proteomes" id="UP001221898"/>
    </source>
</evidence>
<proteinExistence type="predicted"/>
<protein>
    <submittedName>
        <fullName evidence="2">Uncharacterized protein</fullName>
    </submittedName>
</protein>
<gene>
    <name evidence="2" type="ORF">AAFF_G00435390</name>
</gene>
<name>A0AAD7S8D2_9TELE</name>
<feature type="region of interest" description="Disordered" evidence="1">
    <location>
        <begin position="89"/>
        <end position="123"/>
    </location>
</feature>
<reference evidence="2" key="1">
    <citation type="journal article" date="2023" name="Science">
        <title>Genome structures resolve the early diversification of teleost fishes.</title>
        <authorList>
            <person name="Parey E."/>
            <person name="Louis A."/>
            <person name="Montfort J."/>
            <person name="Bouchez O."/>
            <person name="Roques C."/>
            <person name="Iampietro C."/>
            <person name="Lluch J."/>
            <person name="Castinel A."/>
            <person name="Donnadieu C."/>
            <person name="Desvignes T."/>
            <person name="Floi Bucao C."/>
            <person name="Jouanno E."/>
            <person name="Wen M."/>
            <person name="Mejri S."/>
            <person name="Dirks R."/>
            <person name="Jansen H."/>
            <person name="Henkel C."/>
            <person name="Chen W.J."/>
            <person name="Zahm M."/>
            <person name="Cabau C."/>
            <person name="Klopp C."/>
            <person name="Thompson A.W."/>
            <person name="Robinson-Rechavi M."/>
            <person name="Braasch I."/>
            <person name="Lecointre G."/>
            <person name="Bobe J."/>
            <person name="Postlethwait J.H."/>
            <person name="Berthelot C."/>
            <person name="Roest Crollius H."/>
            <person name="Guiguen Y."/>
        </authorList>
    </citation>
    <scope>NUCLEOTIDE SEQUENCE</scope>
    <source>
        <strain evidence="2">NC1722</strain>
    </source>
</reference>
<evidence type="ECO:0000313" key="2">
    <source>
        <dbReference type="EMBL" id="KAJ8397850.1"/>
    </source>
</evidence>
<dbReference type="EMBL" id="JAINUG010000095">
    <property type="protein sequence ID" value="KAJ8397850.1"/>
    <property type="molecule type" value="Genomic_DNA"/>
</dbReference>
<dbReference type="Proteomes" id="UP001221898">
    <property type="component" value="Unassembled WGS sequence"/>
</dbReference>
<keyword evidence="3" id="KW-1185">Reference proteome</keyword>
<accession>A0AAD7S8D2</accession>
<feature type="region of interest" description="Disordered" evidence="1">
    <location>
        <begin position="1"/>
        <end position="42"/>
    </location>
</feature>
<comment type="caution">
    <text evidence="2">The sequence shown here is derived from an EMBL/GenBank/DDBJ whole genome shotgun (WGS) entry which is preliminary data.</text>
</comment>
<sequence length="123" mass="12752">MERGAPVPAGGALSSAPPVALPGPRHPGALKPASERDRGLSGAAYATGLGQAEGAAPPIHRLETQQQKLARWPSGRFLSPRGFVSVIPEGSGAHGTTHIPLPCREAGANTHARQKQTEKPHRP</sequence>
<evidence type="ECO:0000256" key="1">
    <source>
        <dbReference type="SAM" id="MobiDB-lite"/>
    </source>
</evidence>
<organism evidence="2 3">
    <name type="scientific">Aldrovandia affinis</name>
    <dbReference type="NCBI Taxonomy" id="143900"/>
    <lineage>
        <taxon>Eukaryota</taxon>
        <taxon>Metazoa</taxon>
        <taxon>Chordata</taxon>
        <taxon>Craniata</taxon>
        <taxon>Vertebrata</taxon>
        <taxon>Euteleostomi</taxon>
        <taxon>Actinopterygii</taxon>
        <taxon>Neopterygii</taxon>
        <taxon>Teleostei</taxon>
        <taxon>Notacanthiformes</taxon>
        <taxon>Halosauridae</taxon>
        <taxon>Aldrovandia</taxon>
    </lineage>
</organism>
<dbReference type="AlphaFoldDB" id="A0AAD7S8D2"/>